<gene>
    <name evidence="9" type="primary">argB</name>
    <name evidence="11" type="ORF">CA2015_3861</name>
</gene>
<comment type="subcellular location">
    <subcellularLocation>
        <location evidence="9">Cytoplasm</location>
    </subcellularLocation>
</comment>
<feature type="binding site" evidence="9">
    <location>
        <position position="66"/>
    </location>
    <ligand>
        <name>substrate</name>
    </ligand>
</feature>
<dbReference type="InterPro" id="IPR037528">
    <property type="entry name" value="ArgB"/>
</dbReference>
<dbReference type="PATRIC" id="fig|320787.5.peg.4226"/>
<dbReference type="GO" id="GO:0042450">
    <property type="term" value="P:L-arginine biosynthetic process via ornithine"/>
    <property type="evidence" value="ECO:0007669"/>
    <property type="project" value="UniProtKB-UniRule"/>
</dbReference>
<feature type="binding site" evidence="9">
    <location>
        <begin position="44"/>
        <end position="45"/>
    </location>
    <ligand>
        <name>substrate</name>
    </ligand>
</feature>
<keyword evidence="12" id="KW-1185">Reference proteome</keyword>
<accession>A0A0H4PJU3</accession>
<keyword evidence="6 9" id="KW-0418">Kinase</keyword>
<keyword evidence="5 9" id="KW-0547">Nucleotide-binding</keyword>
<dbReference type="InterPro" id="IPR036393">
    <property type="entry name" value="AceGlu_kinase-like_sf"/>
</dbReference>
<dbReference type="OrthoDB" id="9803155at2"/>
<evidence type="ECO:0000313" key="12">
    <source>
        <dbReference type="Proteomes" id="UP000036520"/>
    </source>
</evidence>
<dbReference type="RefSeq" id="WP_048643352.1">
    <property type="nucleotide sequence ID" value="NZ_CAXBGM010000026.1"/>
</dbReference>
<dbReference type="KEGG" id="camu:CA2015_3861"/>
<keyword evidence="3 9" id="KW-0028">Amino-acid biosynthesis</keyword>
<organism evidence="11 12">
    <name type="scientific">Cyclobacterium amurskyense</name>
    <dbReference type="NCBI Taxonomy" id="320787"/>
    <lineage>
        <taxon>Bacteria</taxon>
        <taxon>Pseudomonadati</taxon>
        <taxon>Bacteroidota</taxon>
        <taxon>Cytophagia</taxon>
        <taxon>Cytophagales</taxon>
        <taxon>Cyclobacteriaceae</taxon>
        <taxon>Cyclobacterium</taxon>
    </lineage>
</organism>
<evidence type="ECO:0000259" key="10">
    <source>
        <dbReference type="Pfam" id="PF00696"/>
    </source>
</evidence>
<dbReference type="InterPro" id="IPR001057">
    <property type="entry name" value="Glu/AcGlu_kinase"/>
</dbReference>
<dbReference type="GO" id="GO:0005737">
    <property type="term" value="C:cytoplasm"/>
    <property type="evidence" value="ECO:0007669"/>
    <property type="project" value="UniProtKB-SubCell"/>
</dbReference>
<name>A0A0H4PJU3_9BACT</name>
<dbReference type="SUPFAM" id="SSF53633">
    <property type="entry name" value="Carbamate kinase-like"/>
    <property type="match status" value="1"/>
</dbReference>
<dbReference type="HAMAP" id="MF_00082">
    <property type="entry name" value="ArgB"/>
    <property type="match status" value="1"/>
</dbReference>
<dbReference type="CDD" id="cd04238">
    <property type="entry name" value="AAK_NAGK-like"/>
    <property type="match status" value="1"/>
</dbReference>
<keyword evidence="7 9" id="KW-0067">ATP-binding</keyword>
<evidence type="ECO:0000313" key="11">
    <source>
        <dbReference type="EMBL" id="AKP53228.1"/>
    </source>
</evidence>
<evidence type="ECO:0000256" key="9">
    <source>
        <dbReference type="HAMAP-Rule" id="MF_00082"/>
    </source>
</evidence>
<comment type="pathway">
    <text evidence="1 9">Amino-acid biosynthesis; L-arginine biosynthesis; N(2)-acetyl-L-ornithine from L-glutamate: step 2/4.</text>
</comment>
<feature type="site" description="Transition state stabilizer" evidence="9">
    <location>
        <position position="232"/>
    </location>
</feature>
<evidence type="ECO:0000256" key="7">
    <source>
        <dbReference type="ARBA" id="ARBA00022840"/>
    </source>
</evidence>
<feature type="domain" description="Aspartate/glutamate/uridylate kinase" evidence="10">
    <location>
        <begin position="5"/>
        <end position="251"/>
    </location>
</feature>
<feature type="site" description="Transition state stabilizer" evidence="9">
    <location>
        <position position="9"/>
    </location>
</feature>
<keyword evidence="2 9" id="KW-0055">Arginine biosynthesis</keyword>
<evidence type="ECO:0000256" key="8">
    <source>
        <dbReference type="ARBA" id="ARBA00048141"/>
    </source>
</evidence>
<dbReference type="UniPathway" id="UPA00068">
    <property type="reaction ID" value="UER00107"/>
</dbReference>
<dbReference type="PIRSF" id="PIRSF000728">
    <property type="entry name" value="NAGK"/>
    <property type="match status" value="1"/>
</dbReference>
<proteinExistence type="inferred from homology"/>
<evidence type="ECO:0000256" key="3">
    <source>
        <dbReference type="ARBA" id="ARBA00022605"/>
    </source>
</evidence>
<dbReference type="STRING" id="320787.CA2015_3861"/>
<dbReference type="FunFam" id="3.40.1160.10:FF:000004">
    <property type="entry name" value="Acetylglutamate kinase"/>
    <property type="match status" value="1"/>
</dbReference>
<dbReference type="Pfam" id="PF00696">
    <property type="entry name" value="AA_kinase"/>
    <property type="match status" value="1"/>
</dbReference>
<evidence type="ECO:0000256" key="2">
    <source>
        <dbReference type="ARBA" id="ARBA00022571"/>
    </source>
</evidence>
<dbReference type="AlphaFoldDB" id="A0A0H4PJU3"/>
<comment type="function">
    <text evidence="9">Catalyzes the ATP-dependent phosphorylation of N-acetyl-L-glutamate.</text>
</comment>
<sequence length="274" mass="29608">MEYRKILIKYGGNAMISEDLKVGIAKKLKVLQDHGIQVVLVHGGGPFINNSLADAGIKSEFFDGHRHTSLEAMSCIEKTLKGEVNSSLVNLLNKQGLKAVGLSGKDGKLAIAQKRWHIRSDENGEKHKVDLGQVGDIVNVNPLLIETLLENDFCPVITCIASDEEGNDYNINGDVFAGKIAAAISADTYIVLTDVDGLYKEYPDPASIIREIDTATIPKYYGGVISGGMIPKIESCVSAVESGVKEAVILNGTRPEQITDFIINQIKIGTTIKL</sequence>
<evidence type="ECO:0000256" key="6">
    <source>
        <dbReference type="ARBA" id="ARBA00022777"/>
    </source>
</evidence>
<evidence type="ECO:0000256" key="5">
    <source>
        <dbReference type="ARBA" id="ARBA00022741"/>
    </source>
</evidence>
<reference evidence="11 12" key="1">
    <citation type="submission" date="2015-07" db="EMBL/GenBank/DDBJ databases">
        <authorList>
            <person name="Kim K.M."/>
        </authorList>
    </citation>
    <scope>NUCLEOTIDE SEQUENCE [LARGE SCALE GENOMIC DNA]</scope>
    <source>
        <strain evidence="11 12">KCTC 12363</strain>
    </source>
</reference>
<dbReference type="InterPro" id="IPR001048">
    <property type="entry name" value="Asp/Glu/Uridylate_kinase"/>
</dbReference>
<dbReference type="PANTHER" id="PTHR23342">
    <property type="entry name" value="N-ACETYLGLUTAMATE SYNTHASE"/>
    <property type="match status" value="1"/>
</dbReference>
<dbReference type="GO" id="GO:0003991">
    <property type="term" value="F:acetylglutamate kinase activity"/>
    <property type="evidence" value="ECO:0007669"/>
    <property type="project" value="UniProtKB-UniRule"/>
</dbReference>
<keyword evidence="9" id="KW-0963">Cytoplasm</keyword>
<dbReference type="EC" id="2.7.2.8" evidence="9"/>
<dbReference type="EMBL" id="CP012040">
    <property type="protein sequence ID" value="AKP53228.1"/>
    <property type="molecule type" value="Genomic_DNA"/>
</dbReference>
<keyword evidence="4 9" id="KW-0808">Transferase</keyword>
<dbReference type="GO" id="GO:0005524">
    <property type="term" value="F:ATP binding"/>
    <property type="evidence" value="ECO:0007669"/>
    <property type="project" value="UniProtKB-UniRule"/>
</dbReference>
<dbReference type="PRINTS" id="PR00474">
    <property type="entry name" value="GLU5KINASE"/>
</dbReference>
<dbReference type="Gene3D" id="3.40.1160.10">
    <property type="entry name" value="Acetylglutamate kinase-like"/>
    <property type="match status" value="1"/>
</dbReference>
<dbReference type="InterPro" id="IPR004662">
    <property type="entry name" value="AcgluKinase_fam"/>
</dbReference>
<feature type="binding site" evidence="9">
    <location>
        <position position="170"/>
    </location>
    <ligand>
        <name>substrate</name>
    </ligand>
</feature>
<protein>
    <recommendedName>
        <fullName evidence="9">Acetylglutamate kinase</fullName>
        <ecNumber evidence="9">2.7.2.8</ecNumber>
    </recommendedName>
    <alternativeName>
        <fullName evidence="9">N-acetyl-L-glutamate 5-phosphotransferase</fullName>
    </alternativeName>
    <alternativeName>
        <fullName evidence="9">NAG kinase</fullName>
        <shortName evidence="9">NAGK</shortName>
    </alternativeName>
</protein>
<dbReference type="Proteomes" id="UP000036520">
    <property type="component" value="Chromosome"/>
</dbReference>
<comment type="catalytic activity">
    <reaction evidence="8 9">
        <text>N-acetyl-L-glutamate + ATP = N-acetyl-L-glutamyl 5-phosphate + ADP</text>
        <dbReference type="Rhea" id="RHEA:14629"/>
        <dbReference type="ChEBI" id="CHEBI:30616"/>
        <dbReference type="ChEBI" id="CHEBI:44337"/>
        <dbReference type="ChEBI" id="CHEBI:57936"/>
        <dbReference type="ChEBI" id="CHEBI:456216"/>
        <dbReference type="EC" id="2.7.2.8"/>
    </reaction>
</comment>
<dbReference type="PANTHER" id="PTHR23342:SF0">
    <property type="entry name" value="N-ACETYLGLUTAMATE SYNTHASE, MITOCHONDRIAL"/>
    <property type="match status" value="1"/>
</dbReference>
<dbReference type="NCBIfam" id="TIGR00761">
    <property type="entry name" value="argB"/>
    <property type="match status" value="1"/>
</dbReference>
<comment type="similarity">
    <text evidence="9">Belongs to the acetylglutamate kinase family. ArgB subfamily.</text>
</comment>
<evidence type="ECO:0000256" key="4">
    <source>
        <dbReference type="ARBA" id="ARBA00022679"/>
    </source>
</evidence>
<evidence type="ECO:0000256" key="1">
    <source>
        <dbReference type="ARBA" id="ARBA00004828"/>
    </source>
</evidence>